<dbReference type="Proteomes" id="UP000283090">
    <property type="component" value="Unassembled WGS sequence"/>
</dbReference>
<keyword evidence="3" id="KW-1185">Reference proteome</keyword>
<dbReference type="OrthoDB" id="5369537at2759"/>
<proteinExistence type="predicted"/>
<name>A0A437AD55_ARTFL</name>
<dbReference type="VEuPathDB" id="FungiDB:DFL_000088"/>
<evidence type="ECO:0000313" key="3">
    <source>
        <dbReference type="Proteomes" id="UP000283090"/>
    </source>
</evidence>
<dbReference type="GeneID" id="93582399"/>
<comment type="caution">
    <text evidence="2">The sequence shown here is derived from an EMBL/GenBank/DDBJ whole genome shotgun (WGS) entry which is preliminary data.</text>
</comment>
<feature type="region of interest" description="Disordered" evidence="1">
    <location>
        <begin position="1"/>
        <end position="82"/>
    </location>
</feature>
<organism evidence="2 3">
    <name type="scientific">Arthrobotrys flagrans</name>
    <name type="common">Nematode-trapping fungus</name>
    <name type="synonym">Trichothecium flagrans</name>
    <dbReference type="NCBI Taxonomy" id="97331"/>
    <lineage>
        <taxon>Eukaryota</taxon>
        <taxon>Fungi</taxon>
        <taxon>Dikarya</taxon>
        <taxon>Ascomycota</taxon>
        <taxon>Pezizomycotina</taxon>
        <taxon>Orbiliomycetes</taxon>
        <taxon>Orbiliales</taxon>
        <taxon>Orbiliaceae</taxon>
        <taxon>Arthrobotrys</taxon>
    </lineage>
</organism>
<dbReference type="EMBL" id="SAEB01000001">
    <property type="protein sequence ID" value="RVD89066.1"/>
    <property type="molecule type" value="Genomic_DNA"/>
</dbReference>
<feature type="compositionally biased region" description="Acidic residues" evidence="1">
    <location>
        <begin position="45"/>
        <end position="55"/>
    </location>
</feature>
<evidence type="ECO:0000256" key="1">
    <source>
        <dbReference type="SAM" id="MobiDB-lite"/>
    </source>
</evidence>
<evidence type="ECO:0000313" key="2">
    <source>
        <dbReference type="EMBL" id="RVD89066.1"/>
    </source>
</evidence>
<dbReference type="AlphaFoldDB" id="A0A437AD55"/>
<gene>
    <name evidence="2" type="ORF">DFL_000088</name>
</gene>
<dbReference type="RefSeq" id="XP_067494610.1">
    <property type="nucleotide sequence ID" value="XM_067638585.1"/>
</dbReference>
<reference evidence="2 3" key="1">
    <citation type="submission" date="2019-01" db="EMBL/GenBank/DDBJ databases">
        <title>Intercellular communication is required for trap formation in the nematode-trapping fungus Duddingtonia flagrans.</title>
        <authorList>
            <person name="Youssar L."/>
            <person name="Wernet V."/>
            <person name="Hensel N."/>
            <person name="Hildebrandt H.-G."/>
            <person name="Fischer R."/>
        </authorList>
    </citation>
    <scope>NUCLEOTIDE SEQUENCE [LARGE SCALE GENOMIC DNA]</scope>
    <source>
        <strain evidence="2 3">CBS H-5679</strain>
    </source>
</reference>
<sequence>MTDQPQTGELAAAAIPSIPDDENPKGEELNPTGDAQDILMKQEPTVEDDGVEEASTEPNKPVRKRCRPSKSNSGENNEDKMHISGSFVNELLQLRAFMRNSKRNLVLGKSPNSLKLRWEKLKQDSLVLSPKEEEILKRAIHTVENNNAAAVLDIYVKEEGGCY</sequence>
<protein>
    <submittedName>
        <fullName evidence="2">Uncharacterized protein</fullName>
    </submittedName>
</protein>
<accession>A0A437AD55</accession>